<evidence type="ECO:0000313" key="2">
    <source>
        <dbReference type="EMBL" id="KRK50509.1"/>
    </source>
</evidence>
<name>A0ABR5NRD1_9LACO</name>
<dbReference type="InterPro" id="IPR027417">
    <property type="entry name" value="P-loop_NTPase"/>
</dbReference>
<evidence type="ECO:0000313" key="3">
    <source>
        <dbReference type="Proteomes" id="UP000051499"/>
    </source>
</evidence>
<evidence type="ECO:0000259" key="1">
    <source>
        <dbReference type="SMART" id="SM00382"/>
    </source>
</evidence>
<proteinExistence type="predicted"/>
<dbReference type="Gene3D" id="3.40.50.300">
    <property type="entry name" value="P-loop containing nucleotide triphosphate hydrolases"/>
    <property type="match status" value="1"/>
</dbReference>
<organism evidence="2 3">
    <name type="scientific">Companilactobacillus kimchii DSM 13961 = JCM 10707</name>
    <dbReference type="NCBI Taxonomy" id="1423765"/>
    <lineage>
        <taxon>Bacteria</taxon>
        <taxon>Bacillati</taxon>
        <taxon>Bacillota</taxon>
        <taxon>Bacilli</taxon>
        <taxon>Lactobacillales</taxon>
        <taxon>Lactobacillaceae</taxon>
        <taxon>Companilactobacillus</taxon>
        <taxon>Companilactobacillus kimchii</taxon>
    </lineage>
</organism>
<sequence>MFLIAKRNIKMTNRLRLLDIRIRNYPLFEEKIDFSLLTSSCVARDKADSLNHLYGNNYTNNLTTIVGKNATGKTTIMKLEMGILYLLFGNKSISETGLNEVLFDNSTVDFDIFLYGTDSILIKDELSISQVINNEQPEFVISKEKIYTKKALLSESKKNLLNFKKSKLVLDRNNLKPEVSSILSPDDSLFKSLISSHKYQAPRITDNTIFTNPNRSVSNLGNVPTEILNYLDSSIEYLKKETIEGSGTNQVFFRLKFKGQREISDGSFSVINSYLSSGTTKGISLYTQILSTLKDGGIIFVDEIENHFNHAITRTFLNYFKDPFININNAKLIFTTHYPEFLDDLDRNDQIYIARRFDKISLTRYSSAKVRSDILKSDVFMSSTISGTAPEYDAYMDLKKATIKSIKEFKR</sequence>
<dbReference type="Pfam" id="PF13304">
    <property type="entry name" value="AAA_21"/>
    <property type="match status" value="1"/>
</dbReference>
<dbReference type="InterPro" id="IPR051396">
    <property type="entry name" value="Bact_Antivir_Def_Nuclease"/>
</dbReference>
<dbReference type="InterPro" id="IPR003593">
    <property type="entry name" value="AAA+_ATPase"/>
</dbReference>
<comment type="caution">
    <text evidence="2">The sequence shown here is derived from an EMBL/GenBank/DDBJ whole genome shotgun (WGS) entry which is preliminary data.</text>
</comment>
<dbReference type="SUPFAM" id="SSF52540">
    <property type="entry name" value="P-loop containing nucleoside triphosphate hydrolases"/>
    <property type="match status" value="1"/>
</dbReference>
<dbReference type="PANTHER" id="PTHR43581:SF4">
    <property type="entry name" value="ATP_GTP PHOSPHATASE"/>
    <property type="match status" value="1"/>
</dbReference>
<accession>A0ABR5NRD1</accession>
<keyword evidence="3" id="KW-1185">Reference proteome</keyword>
<dbReference type="Proteomes" id="UP000051499">
    <property type="component" value="Unassembled WGS sequence"/>
</dbReference>
<feature type="domain" description="AAA+ ATPase" evidence="1">
    <location>
        <begin position="59"/>
        <end position="358"/>
    </location>
</feature>
<dbReference type="EMBL" id="AZDH01000020">
    <property type="protein sequence ID" value="KRK50509.1"/>
    <property type="molecule type" value="Genomic_DNA"/>
</dbReference>
<dbReference type="SMART" id="SM00382">
    <property type="entry name" value="AAA"/>
    <property type="match status" value="1"/>
</dbReference>
<protein>
    <recommendedName>
        <fullName evidence="1">AAA+ ATPase domain-containing protein</fullName>
    </recommendedName>
</protein>
<reference evidence="2 3" key="1">
    <citation type="journal article" date="2015" name="Genome Announc.">
        <title>Expanding the biotechnology potential of lactobacilli through comparative genomics of 213 strains and associated genera.</title>
        <authorList>
            <person name="Sun Z."/>
            <person name="Harris H.M."/>
            <person name="McCann A."/>
            <person name="Guo C."/>
            <person name="Argimon S."/>
            <person name="Zhang W."/>
            <person name="Yang X."/>
            <person name="Jeffery I.B."/>
            <person name="Cooney J.C."/>
            <person name="Kagawa T.F."/>
            <person name="Liu W."/>
            <person name="Song Y."/>
            <person name="Salvetti E."/>
            <person name="Wrobel A."/>
            <person name="Rasinkangas P."/>
            <person name="Parkhill J."/>
            <person name="Rea M.C."/>
            <person name="O'Sullivan O."/>
            <person name="Ritari J."/>
            <person name="Douillard F.P."/>
            <person name="Paul Ross R."/>
            <person name="Yang R."/>
            <person name="Briner A.E."/>
            <person name="Felis G.E."/>
            <person name="de Vos W.M."/>
            <person name="Barrangou R."/>
            <person name="Klaenhammer T.R."/>
            <person name="Caufield P.W."/>
            <person name="Cui Y."/>
            <person name="Zhang H."/>
            <person name="O'Toole P.W."/>
        </authorList>
    </citation>
    <scope>NUCLEOTIDE SEQUENCE [LARGE SCALE GENOMIC DNA]</scope>
    <source>
        <strain evidence="2 3">DSM 13961</strain>
    </source>
</reference>
<dbReference type="InterPro" id="IPR003959">
    <property type="entry name" value="ATPase_AAA_core"/>
</dbReference>
<gene>
    <name evidence="2" type="ORF">FC97_GL001432</name>
</gene>
<dbReference type="PANTHER" id="PTHR43581">
    <property type="entry name" value="ATP/GTP PHOSPHATASE"/>
    <property type="match status" value="1"/>
</dbReference>